<dbReference type="EMBL" id="CP115397">
    <property type="protein sequence ID" value="WBO86809.1"/>
    <property type="molecule type" value="Genomic_DNA"/>
</dbReference>
<accession>A0ABY7PWD3</accession>
<keyword evidence="2" id="KW-1185">Reference proteome</keyword>
<protein>
    <recommendedName>
        <fullName evidence="3">Ribbon-helix-helix protein CopG domain-containing protein</fullName>
    </recommendedName>
</protein>
<proteinExistence type="predicted"/>
<organism evidence="1 2">
    <name type="scientific">Hymenobacter yonginensis</name>
    <dbReference type="NCBI Taxonomy" id="748197"/>
    <lineage>
        <taxon>Bacteria</taxon>
        <taxon>Pseudomonadati</taxon>
        <taxon>Bacteroidota</taxon>
        <taxon>Cytophagia</taxon>
        <taxon>Cytophagales</taxon>
        <taxon>Hymenobacteraceae</taxon>
        <taxon>Hymenobacter</taxon>
    </lineage>
</organism>
<geneLocation type="plasmid" evidence="1 2">
    <name>unnamed2</name>
</geneLocation>
<keyword evidence="1" id="KW-0614">Plasmid</keyword>
<evidence type="ECO:0008006" key="3">
    <source>
        <dbReference type="Google" id="ProtNLM"/>
    </source>
</evidence>
<evidence type="ECO:0000313" key="2">
    <source>
        <dbReference type="Proteomes" id="UP001211872"/>
    </source>
</evidence>
<sequence>MKSEEAKPVRKPLLSIECESKEQKELFARVAKRRGVTTAALVRLLLLDEARRLGVD</sequence>
<dbReference type="Proteomes" id="UP001211872">
    <property type="component" value="Plasmid unnamed2"/>
</dbReference>
<name>A0ABY7PWD3_9BACT</name>
<reference evidence="1 2" key="1">
    <citation type="journal article" date="2011" name="Int. J. Syst. Evol. Microbiol.">
        <title>Hymenobacter yonginensis sp. nov., isolated from a mesotrophic artificial lake.</title>
        <authorList>
            <person name="Joung Y."/>
            <person name="Cho S.H."/>
            <person name="Kim H."/>
            <person name="Kim S.B."/>
            <person name="Joh K."/>
        </authorList>
    </citation>
    <scope>NUCLEOTIDE SEQUENCE [LARGE SCALE GENOMIC DNA]</scope>
    <source>
        <strain evidence="1 2">KCTC 22745</strain>
    </source>
</reference>
<gene>
    <name evidence="1" type="ORF">O9Z63_20205</name>
</gene>
<evidence type="ECO:0000313" key="1">
    <source>
        <dbReference type="EMBL" id="WBO86809.1"/>
    </source>
</evidence>
<dbReference type="RefSeq" id="WP_270129494.1">
    <property type="nucleotide sequence ID" value="NZ_CP115397.1"/>
</dbReference>